<dbReference type="InterPro" id="IPR000198">
    <property type="entry name" value="RhoGAP_dom"/>
</dbReference>
<feature type="compositionally biased region" description="Polar residues" evidence="2">
    <location>
        <begin position="820"/>
        <end position="830"/>
    </location>
</feature>
<feature type="region of interest" description="Disordered" evidence="2">
    <location>
        <begin position="614"/>
        <end position="650"/>
    </location>
</feature>
<organism evidence="4 5">
    <name type="scientific">Fusarium zealandicum</name>
    <dbReference type="NCBI Taxonomy" id="1053134"/>
    <lineage>
        <taxon>Eukaryota</taxon>
        <taxon>Fungi</taxon>
        <taxon>Dikarya</taxon>
        <taxon>Ascomycota</taxon>
        <taxon>Pezizomycotina</taxon>
        <taxon>Sordariomycetes</taxon>
        <taxon>Hypocreomycetidae</taxon>
        <taxon>Hypocreales</taxon>
        <taxon>Nectriaceae</taxon>
        <taxon>Fusarium</taxon>
        <taxon>Fusarium staphyleae species complex</taxon>
    </lineage>
</organism>
<dbReference type="PROSITE" id="PS50238">
    <property type="entry name" value="RHOGAP"/>
    <property type="match status" value="1"/>
</dbReference>
<dbReference type="GO" id="GO:0007165">
    <property type="term" value="P:signal transduction"/>
    <property type="evidence" value="ECO:0007669"/>
    <property type="project" value="InterPro"/>
</dbReference>
<evidence type="ECO:0000313" key="4">
    <source>
        <dbReference type="EMBL" id="KAF4969712.1"/>
    </source>
</evidence>
<feature type="compositionally biased region" description="Basic and acidic residues" evidence="2">
    <location>
        <begin position="736"/>
        <end position="746"/>
    </location>
</feature>
<proteinExistence type="predicted"/>
<feature type="region of interest" description="Disordered" evidence="2">
    <location>
        <begin position="711"/>
        <end position="951"/>
    </location>
</feature>
<dbReference type="SMART" id="SM00324">
    <property type="entry name" value="RhoGAP"/>
    <property type="match status" value="1"/>
</dbReference>
<evidence type="ECO:0000259" key="3">
    <source>
        <dbReference type="PROSITE" id="PS50238"/>
    </source>
</evidence>
<dbReference type="Pfam" id="PF00620">
    <property type="entry name" value="RhoGAP"/>
    <property type="match status" value="1"/>
</dbReference>
<feature type="compositionally biased region" description="Polar residues" evidence="2">
    <location>
        <begin position="1263"/>
        <end position="1273"/>
    </location>
</feature>
<dbReference type="CDD" id="cd00159">
    <property type="entry name" value="RhoGAP"/>
    <property type="match status" value="1"/>
</dbReference>
<dbReference type="EMBL" id="JABEYC010001073">
    <property type="protein sequence ID" value="KAF4969712.1"/>
    <property type="molecule type" value="Genomic_DNA"/>
</dbReference>
<feature type="region of interest" description="Disordered" evidence="2">
    <location>
        <begin position="1"/>
        <end position="20"/>
    </location>
</feature>
<name>A0A8H4U4S2_9HYPO</name>
<protein>
    <recommendedName>
        <fullName evidence="3">Rho-GAP domain-containing protein</fullName>
    </recommendedName>
</protein>
<feature type="region of interest" description="Disordered" evidence="2">
    <location>
        <begin position="1007"/>
        <end position="1047"/>
    </location>
</feature>
<feature type="compositionally biased region" description="Basic and acidic residues" evidence="2">
    <location>
        <begin position="1007"/>
        <end position="1020"/>
    </location>
</feature>
<feature type="region of interest" description="Disordered" evidence="2">
    <location>
        <begin position="357"/>
        <end position="379"/>
    </location>
</feature>
<evidence type="ECO:0000313" key="5">
    <source>
        <dbReference type="Proteomes" id="UP000635477"/>
    </source>
</evidence>
<feature type="compositionally biased region" description="Polar residues" evidence="2">
    <location>
        <begin position="891"/>
        <end position="903"/>
    </location>
</feature>
<feature type="region of interest" description="Disordered" evidence="2">
    <location>
        <begin position="1249"/>
        <end position="1275"/>
    </location>
</feature>
<comment type="caution">
    <text evidence="4">The sequence shown here is derived from an EMBL/GenBank/DDBJ whole genome shotgun (WGS) entry which is preliminary data.</text>
</comment>
<evidence type="ECO:0000256" key="1">
    <source>
        <dbReference type="SAM" id="Coils"/>
    </source>
</evidence>
<sequence>MRQIADRGHMHTSRTWTSSSGDLGILTDTEELDDRATYVQQYNHLAKQHGMRILVVDDFDFGQSGDGLASPRKQGWLYRILRSSSSQPTSTTRATTYQAPHHRRSVSDLAHSLMHPRREAPKTLDLQSLIRLSGKSLFYLPTEHAPSGLVLPTCLRATAHHIAQHVTTRGVFRIPGSVRVVNVLFDYYCCTEHGNADITGTVRCANLPAHIQASVHDVASTFKRMLSVLPGGILGSLALFDALVAIHSQLHGDPEFPRTKQTKVRARLIALAIATIDSQFRRDLICAVFGLLSWIGRVAELTPREDEEGRPLPTGDLMGYNALGIVFGPLLLGDMLGLYSMRLATPKAGLLVFPLKTPKTRPDRHKKKPPETKNIDPPTVDKVLIANSIAEMLIVNWRDVVQQMTSLGTHRRKEPPSLASLQNNYLQQSESENFVIRKPQGWDQMWRESKRGEGSQKNGSPEPDTTTLGVPRQRSRNRASSASNRICNRPSTGVLSPTVEESMGDDETFHDALSQMRHSDPSERSALDRDGQDQRVLWSKGTSYGGSFEDVDLFNPRHPLHHDQTIGSIGNKNPEAPVLPAKIKETMGSPRVSLEDVPPRTSSKQRLDLGYPLRATEERTSQNTPDAPAPKESVSIERKNAVRKKHPARERFQRTPQRPIDVEWPGSAIRSLGNPTAISQGSQSWHVEFSSQQGALDAALKAHFEELKQLDSPEQQENPLLSHRSEQELQSTGIKSDLDTPSKRLSDASVENAGQSSEYTYLAENAATEPGKTAPTKDSLSTASMSSTPRQFFAPMRVPPSIAGESMSIQGGLPKVPESGSIQSDQNQQVGEEELADAPTSIAHQRETEDFTQSQSSRSTSLPTEMPRTQTLSDISPSWPRIPKRNHKTPVRSSVSQVASKQGSVKAMAARLESDDSSPARPKSKSRTQSLISHYSQSSPTKTLRSSRSVSTIGHSLRTVSSGHIPSHSRQTSASVSLPIREKGENELRATIGEKAALRAIQLQAERPPRPPDTFHERPELLVNRQTIPQRKPIPEDKGAEASLQNPPSLGTMIPYPEQPPIAQHLNLIRPSSSSSNFRNDVDTFSLFPQSTPTPIPRPRSTTTLHAQIRSLQRQLHFKTEEATQLRRQLDVQEDADVGTLSQQLREAKREAQTWKERAEAAERRVKVFERFAARLRGVREAAEADGQDVAEAFDQGGEENYDKNLAREIEHKTGVGFLRRSSTGYESNSSRRTEDAGVVTARIRKCLHGQGKTDGPSDSPLLASNQETSRVQNADIDERWTRDISQSEVEMWMQAAGGGAKCYGRIGGDPSKEII</sequence>
<keyword evidence="1" id="KW-0175">Coiled coil</keyword>
<feature type="compositionally biased region" description="Polar residues" evidence="2">
    <location>
        <begin position="776"/>
        <end position="790"/>
    </location>
</feature>
<gene>
    <name evidence="4" type="ORF">FZEAL_10186</name>
</gene>
<feature type="region of interest" description="Disordered" evidence="2">
    <location>
        <begin position="448"/>
        <end position="504"/>
    </location>
</feature>
<feature type="coiled-coil region" evidence="1">
    <location>
        <begin position="1109"/>
        <end position="1165"/>
    </location>
</feature>
<evidence type="ECO:0000256" key="2">
    <source>
        <dbReference type="SAM" id="MobiDB-lite"/>
    </source>
</evidence>
<dbReference type="Gene3D" id="1.10.555.10">
    <property type="entry name" value="Rho GTPase activation protein"/>
    <property type="match status" value="1"/>
</dbReference>
<dbReference type="Proteomes" id="UP000635477">
    <property type="component" value="Unassembled WGS sequence"/>
</dbReference>
<dbReference type="InterPro" id="IPR008936">
    <property type="entry name" value="Rho_GTPase_activation_prot"/>
</dbReference>
<reference evidence="4" key="2">
    <citation type="submission" date="2020-05" db="EMBL/GenBank/DDBJ databases">
        <authorList>
            <person name="Kim H.-S."/>
            <person name="Proctor R.H."/>
            <person name="Brown D.W."/>
        </authorList>
    </citation>
    <scope>NUCLEOTIDE SEQUENCE</scope>
    <source>
        <strain evidence="4">NRRL 22465</strain>
    </source>
</reference>
<keyword evidence="5" id="KW-1185">Reference proteome</keyword>
<feature type="compositionally biased region" description="Polar residues" evidence="2">
    <location>
        <begin position="455"/>
        <end position="468"/>
    </location>
</feature>
<feature type="compositionally biased region" description="Polar residues" evidence="2">
    <location>
        <begin position="851"/>
        <end position="876"/>
    </location>
</feature>
<dbReference type="OrthoDB" id="9994905at2759"/>
<dbReference type="SUPFAM" id="SSF48350">
    <property type="entry name" value="GTPase activation domain, GAP"/>
    <property type="match status" value="1"/>
</dbReference>
<accession>A0A8H4U4S2</accession>
<reference evidence="4" key="1">
    <citation type="journal article" date="2020" name="BMC Genomics">
        <title>Correction to: Identification and distribution of gene clusters required for synthesis of sphingolipid metabolism inhibitors in diverse species of the filamentous fungus Fusarium.</title>
        <authorList>
            <person name="Kim H.S."/>
            <person name="Lohmar J.M."/>
            <person name="Busman M."/>
            <person name="Brown D.W."/>
            <person name="Naumann T.A."/>
            <person name="Divon H.H."/>
            <person name="Lysoe E."/>
            <person name="Uhlig S."/>
            <person name="Proctor R.H."/>
        </authorList>
    </citation>
    <scope>NUCLEOTIDE SEQUENCE</scope>
    <source>
        <strain evidence="4">NRRL 22465</strain>
    </source>
</reference>
<feature type="compositionally biased region" description="Polar residues" evidence="2">
    <location>
        <begin position="927"/>
        <end position="951"/>
    </location>
</feature>
<feature type="compositionally biased region" description="Basic residues" evidence="2">
    <location>
        <begin position="358"/>
        <end position="368"/>
    </location>
</feature>
<feature type="domain" description="Rho-GAP" evidence="3">
    <location>
        <begin position="124"/>
        <end position="401"/>
    </location>
</feature>